<organism evidence="6 7">
    <name type="scientific">Marvinbryantia formatexigens DSM 14469</name>
    <dbReference type="NCBI Taxonomy" id="478749"/>
    <lineage>
        <taxon>Bacteria</taxon>
        <taxon>Bacillati</taxon>
        <taxon>Bacillota</taxon>
        <taxon>Clostridia</taxon>
        <taxon>Lachnospirales</taxon>
        <taxon>Lachnospiraceae</taxon>
        <taxon>Marvinbryantia</taxon>
    </lineage>
</organism>
<dbReference type="EMBL" id="ACCL02000001">
    <property type="protein sequence ID" value="EET62762.1"/>
    <property type="molecule type" value="Genomic_DNA"/>
</dbReference>
<dbReference type="GO" id="GO:0005524">
    <property type="term" value="F:ATP binding"/>
    <property type="evidence" value="ECO:0007669"/>
    <property type="project" value="UniProtKB-KW"/>
</dbReference>
<dbReference type="SMART" id="SM00382">
    <property type="entry name" value="AAA"/>
    <property type="match status" value="2"/>
</dbReference>
<name>C6L923_9FIRM</name>
<keyword evidence="2 6" id="KW-0067">ATP-binding</keyword>
<sequence length="564" mass="64804">MPGRDFMSQISVSDLTFCYEGSFDNIFENVSFSIDTDWKLGFVGRNGKGKTTFLKLLQGELEYRGTISASTAFDYFPYQVDERRQKACLGEILEEIRPDCELWRVICELDRLQAPAEVLYRPFYTLSYGERTKVMLAILFSRDNYFLLIDEPTNHLDAGARELVKAYLRSKKGFILVSHDRDLLDACVDHVLALNRRTIEVQSGNFSSWWENRERRDAFCRAENEKHQKEIKALGRAAERAQRWAEANERSKIGFDPAKEHDRGNGTRPYIGAKTKKMQRRVKNLQTRIDSEIAQKEGLLQDVENPAELKLMPLSFRREVLVRARDYTLAYENGDGSCRVVFDKLCFELRRGERVFLNGSNGCGKSSLLKAILAQQEKKNGNAAAGYGKEDRNRAETDGENIWSGETDRTNVWRGETDCTNAWHGETDCAGIRENGLLEISSGLRISYVSQDTSFLHGDIGSFCAQQMLEESLFKAVLRQLDMERAQFAKNMEDFSEGQKKKVLLAASLLQQAHLYIWDEPLNYIDVFTRMQIEELILKYAPTMLIVEHDVRFRERIATKIVDL</sequence>
<feature type="compositionally biased region" description="Basic and acidic residues" evidence="4">
    <location>
        <begin position="388"/>
        <end position="397"/>
    </location>
</feature>
<dbReference type="InterPro" id="IPR017871">
    <property type="entry name" value="ABC_transporter-like_CS"/>
</dbReference>
<feature type="domain" description="ABC transporter" evidence="5">
    <location>
        <begin position="322"/>
        <end position="564"/>
    </location>
</feature>
<dbReference type="STRING" id="168384.SAMN05660368_01737"/>
<keyword evidence="7" id="KW-1185">Reference proteome</keyword>
<accession>C6L923</accession>
<dbReference type="eggNOG" id="COG0488">
    <property type="taxonomic scope" value="Bacteria"/>
</dbReference>
<reference evidence="6" key="1">
    <citation type="submission" date="2009-07" db="EMBL/GenBank/DDBJ databases">
        <authorList>
            <person name="Weinstock G."/>
            <person name="Sodergren E."/>
            <person name="Clifton S."/>
            <person name="Fulton L."/>
            <person name="Fulton B."/>
            <person name="Courtney L."/>
            <person name="Fronick C."/>
            <person name="Harrison M."/>
            <person name="Strong C."/>
            <person name="Farmer C."/>
            <person name="Delahaunty K."/>
            <person name="Markovic C."/>
            <person name="Hall O."/>
            <person name="Minx P."/>
            <person name="Tomlinson C."/>
            <person name="Mitreva M."/>
            <person name="Nelson J."/>
            <person name="Hou S."/>
            <person name="Wollam A."/>
            <person name="Pepin K.H."/>
            <person name="Johnson M."/>
            <person name="Bhonagiri V."/>
            <person name="Nash W.E."/>
            <person name="Warren W."/>
            <person name="Chinwalla A."/>
            <person name="Mardis E.R."/>
            <person name="Wilson R.K."/>
        </authorList>
    </citation>
    <scope>NUCLEOTIDE SEQUENCE [LARGE SCALE GENOMIC DNA]</scope>
    <source>
        <strain evidence="6">DSM 14469</strain>
    </source>
</reference>
<dbReference type="SUPFAM" id="SSF52540">
    <property type="entry name" value="P-loop containing nucleoside triphosphate hydrolases"/>
    <property type="match status" value="2"/>
</dbReference>
<dbReference type="Gene3D" id="3.40.50.300">
    <property type="entry name" value="P-loop containing nucleotide triphosphate hydrolases"/>
    <property type="match status" value="2"/>
</dbReference>
<feature type="domain" description="ABC transporter" evidence="5">
    <location>
        <begin position="10"/>
        <end position="222"/>
    </location>
</feature>
<protein>
    <submittedName>
        <fullName evidence="6">ABC transporter, ATP-binding protein</fullName>
    </submittedName>
</protein>
<dbReference type="InterPro" id="IPR027417">
    <property type="entry name" value="P-loop_NTPase"/>
</dbReference>
<dbReference type="InterPro" id="IPR003593">
    <property type="entry name" value="AAA+_ATPase"/>
</dbReference>
<feature type="coiled-coil region" evidence="3">
    <location>
        <begin position="275"/>
        <end position="302"/>
    </location>
</feature>
<gene>
    <name evidence="6" type="ORF">BRYFOR_05113</name>
</gene>
<dbReference type="PANTHER" id="PTHR42855">
    <property type="entry name" value="ABC TRANSPORTER ATP-BINDING SUBUNIT"/>
    <property type="match status" value="1"/>
</dbReference>
<feature type="region of interest" description="Disordered" evidence="4">
    <location>
        <begin position="382"/>
        <end position="405"/>
    </location>
</feature>
<evidence type="ECO:0000256" key="2">
    <source>
        <dbReference type="ARBA" id="ARBA00022840"/>
    </source>
</evidence>
<dbReference type="InterPro" id="IPR051309">
    <property type="entry name" value="ABCF_ATPase"/>
</dbReference>
<keyword evidence="1" id="KW-0547">Nucleotide-binding</keyword>
<dbReference type="PANTHER" id="PTHR42855:SF2">
    <property type="entry name" value="DRUG RESISTANCE ABC TRANSPORTER,ATP-BINDING PROTEIN"/>
    <property type="match status" value="1"/>
</dbReference>
<dbReference type="CDD" id="cd03221">
    <property type="entry name" value="ABCF_EF-3"/>
    <property type="match status" value="1"/>
</dbReference>
<proteinExistence type="predicted"/>
<dbReference type="InterPro" id="IPR003439">
    <property type="entry name" value="ABC_transporter-like_ATP-bd"/>
</dbReference>
<dbReference type="GO" id="GO:0016887">
    <property type="term" value="F:ATP hydrolysis activity"/>
    <property type="evidence" value="ECO:0007669"/>
    <property type="project" value="InterPro"/>
</dbReference>
<dbReference type="PROSITE" id="PS00211">
    <property type="entry name" value="ABC_TRANSPORTER_1"/>
    <property type="match status" value="1"/>
</dbReference>
<dbReference type="AlphaFoldDB" id="C6L923"/>
<evidence type="ECO:0000256" key="1">
    <source>
        <dbReference type="ARBA" id="ARBA00022741"/>
    </source>
</evidence>
<dbReference type="Pfam" id="PF00005">
    <property type="entry name" value="ABC_tran"/>
    <property type="match status" value="2"/>
</dbReference>
<evidence type="ECO:0000256" key="4">
    <source>
        <dbReference type="SAM" id="MobiDB-lite"/>
    </source>
</evidence>
<evidence type="ECO:0000313" key="7">
    <source>
        <dbReference type="Proteomes" id="UP000005561"/>
    </source>
</evidence>
<comment type="caution">
    <text evidence="6">The sequence shown here is derived from an EMBL/GenBank/DDBJ whole genome shotgun (WGS) entry which is preliminary data.</text>
</comment>
<evidence type="ECO:0000259" key="5">
    <source>
        <dbReference type="PROSITE" id="PS50893"/>
    </source>
</evidence>
<keyword evidence="3" id="KW-0175">Coiled coil</keyword>
<evidence type="ECO:0000313" key="6">
    <source>
        <dbReference type="EMBL" id="EET62762.1"/>
    </source>
</evidence>
<evidence type="ECO:0000256" key="3">
    <source>
        <dbReference type="SAM" id="Coils"/>
    </source>
</evidence>
<dbReference type="PROSITE" id="PS50893">
    <property type="entry name" value="ABC_TRANSPORTER_2"/>
    <property type="match status" value="2"/>
</dbReference>
<dbReference type="Proteomes" id="UP000005561">
    <property type="component" value="Unassembled WGS sequence"/>
</dbReference>